<evidence type="ECO:0000256" key="1">
    <source>
        <dbReference type="SAM" id="MobiDB-lite"/>
    </source>
</evidence>
<gene>
    <name evidence="2" type="ORF">AC578_7401</name>
</gene>
<dbReference type="PANTHER" id="PTHR43591">
    <property type="entry name" value="METHYLTRANSFERASE"/>
    <property type="match status" value="1"/>
</dbReference>
<dbReference type="Proteomes" id="UP000070133">
    <property type="component" value="Unassembled WGS sequence"/>
</dbReference>
<dbReference type="PANTHER" id="PTHR43591:SF102">
    <property type="entry name" value="S-ADENOSYL-L-METHIONINE-DEPENDENT METHYLTRANSFERASE"/>
    <property type="match status" value="1"/>
</dbReference>
<name>A0A139H362_9PEZI</name>
<protein>
    <recommendedName>
        <fullName evidence="4">Methyltransferase domain-containing protein</fullName>
    </recommendedName>
</protein>
<reference evidence="2 3" key="1">
    <citation type="submission" date="2015-07" db="EMBL/GenBank/DDBJ databases">
        <title>Comparative genomics of the Sigatoka disease complex on banana suggests a link between parallel evolutionary changes in Pseudocercospora fijiensis and Pseudocercospora eumusae and increased virulence on the banana host.</title>
        <authorList>
            <person name="Chang T.-C."/>
            <person name="Salvucci A."/>
            <person name="Crous P.W."/>
            <person name="Stergiopoulos I."/>
        </authorList>
    </citation>
    <scope>NUCLEOTIDE SEQUENCE [LARGE SCALE GENOMIC DNA]</scope>
    <source>
        <strain evidence="2 3">CBS 114824</strain>
    </source>
</reference>
<accession>A0A139H362</accession>
<feature type="region of interest" description="Disordered" evidence="1">
    <location>
        <begin position="1"/>
        <end position="26"/>
    </location>
</feature>
<dbReference type="SUPFAM" id="SSF53335">
    <property type="entry name" value="S-adenosyl-L-methionine-dependent methyltransferases"/>
    <property type="match status" value="1"/>
</dbReference>
<dbReference type="EMBL" id="LFZN01000161">
    <property type="protein sequence ID" value="KXS96852.1"/>
    <property type="molecule type" value="Genomic_DNA"/>
</dbReference>
<dbReference type="OrthoDB" id="2013972at2759"/>
<dbReference type="GO" id="GO:0008168">
    <property type="term" value="F:methyltransferase activity"/>
    <property type="evidence" value="ECO:0007669"/>
    <property type="project" value="TreeGrafter"/>
</dbReference>
<dbReference type="InterPro" id="IPR029063">
    <property type="entry name" value="SAM-dependent_MTases_sf"/>
</dbReference>
<proteinExistence type="predicted"/>
<evidence type="ECO:0000313" key="2">
    <source>
        <dbReference type="EMBL" id="KXS96852.1"/>
    </source>
</evidence>
<comment type="caution">
    <text evidence="2">The sequence shown here is derived from an EMBL/GenBank/DDBJ whole genome shotgun (WGS) entry which is preliminary data.</text>
</comment>
<keyword evidence="3" id="KW-1185">Reference proteome</keyword>
<sequence length="334" mass="38120">MADQQQGVISPEDTSETDSAVGHDVASVTQSLRSSLLESVEENGRGYHRYRSVLGDSYGLPDDEREQERLDLQHEMFLYTFGRKLHLCPLPADVKNVLDLGCGTGIWAIDFADEHPESEIVGTDLSPIQPQFVPPNCKFEIDDFNCDWTFKQKFDFIHARALVGTSKDYPAIIRQSFEALNPGGWLEMTDLYMPFRCDDGTMNGTYLETWLDRQVECCARLGMDIAAPAKYKEWMIDQGFEEVTELQFKWPVGTWARDKSFKFLGRMTRANFLAGIEGFTLRLWTGVLGMTPEEIQVFLARVRRDIVNPRIHSYWPVYSVFGRRPVDNSESVSA</sequence>
<dbReference type="CDD" id="cd02440">
    <property type="entry name" value="AdoMet_MTases"/>
    <property type="match status" value="1"/>
</dbReference>
<dbReference type="Pfam" id="PF13489">
    <property type="entry name" value="Methyltransf_23"/>
    <property type="match status" value="1"/>
</dbReference>
<organism evidence="2 3">
    <name type="scientific">Pseudocercospora eumusae</name>
    <dbReference type="NCBI Taxonomy" id="321146"/>
    <lineage>
        <taxon>Eukaryota</taxon>
        <taxon>Fungi</taxon>
        <taxon>Dikarya</taxon>
        <taxon>Ascomycota</taxon>
        <taxon>Pezizomycotina</taxon>
        <taxon>Dothideomycetes</taxon>
        <taxon>Dothideomycetidae</taxon>
        <taxon>Mycosphaerellales</taxon>
        <taxon>Mycosphaerellaceae</taxon>
        <taxon>Pseudocercospora</taxon>
    </lineage>
</organism>
<dbReference type="STRING" id="321146.A0A139H362"/>
<evidence type="ECO:0008006" key="4">
    <source>
        <dbReference type="Google" id="ProtNLM"/>
    </source>
</evidence>
<dbReference type="Gene3D" id="3.40.50.150">
    <property type="entry name" value="Vaccinia Virus protein VP39"/>
    <property type="match status" value="1"/>
</dbReference>
<evidence type="ECO:0000313" key="3">
    <source>
        <dbReference type="Proteomes" id="UP000070133"/>
    </source>
</evidence>
<dbReference type="AlphaFoldDB" id="A0A139H362"/>